<dbReference type="InterPro" id="IPR001466">
    <property type="entry name" value="Beta-lactam-related"/>
</dbReference>
<comment type="caution">
    <text evidence="5">The sequence shown here is derived from an EMBL/GenBank/DDBJ whole genome shotgun (WGS) entry which is preliminary data.</text>
</comment>
<feature type="domain" description="Beta-lactamase-related" evidence="4">
    <location>
        <begin position="30"/>
        <end position="338"/>
    </location>
</feature>
<keyword evidence="3" id="KW-0732">Signal</keyword>
<proteinExistence type="predicted"/>
<comment type="subcellular location">
    <subcellularLocation>
        <location evidence="1">Membrane</location>
    </subcellularLocation>
</comment>
<dbReference type="PANTHER" id="PTHR46825">
    <property type="entry name" value="D-ALANYL-D-ALANINE-CARBOXYPEPTIDASE/ENDOPEPTIDASE AMPH"/>
    <property type="match status" value="1"/>
</dbReference>
<gene>
    <name evidence="5" type="ORF">FHW36_11645</name>
</gene>
<dbReference type="InterPro" id="IPR050491">
    <property type="entry name" value="AmpC-like"/>
</dbReference>
<dbReference type="RefSeq" id="WP_145675090.1">
    <property type="nucleotide sequence ID" value="NZ_VIWO01000016.1"/>
</dbReference>
<dbReference type="InterPro" id="IPR012338">
    <property type="entry name" value="Beta-lactam/transpept-like"/>
</dbReference>
<dbReference type="SUPFAM" id="SSF56601">
    <property type="entry name" value="beta-lactamase/transpeptidase-like"/>
    <property type="match status" value="1"/>
</dbReference>
<evidence type="ECO:0000259" key="4">
    <source>
        <dbReference type="Pfam" id="PF00144"/>
    </source>
</evidence>
<evidence type="ECO:0000256" key="3">
    <source>
        <dbReference type="SAM" id="SignalP"/>
    </source>
</evidence>
<dbReference type="Gene3D" id="3.40.710.10">
    <property type="entry name" value="DD-peptidase/beta-lactamase superfamily"/>
    <property type="match status" value="1"/>
</dbReference>
<dbReference type="OrthoDB" id="9793489at2"/>
<evidence type="ECO:0000256" key="1">
    <source>
        <dbReference type="ARBA" id="ARBA00004370"/>
    </source>
</evidence>
<accession>A0A561P2N0</accession>
<evidence type="ECO:0000313" key="5">
    <source>
        <dbReference type="EMBL" id="TWF32372.1"/>
    </source>
</evidence>
<dbReference type="EMBL" id="VIWO01000016">
    <property type="protein sequence ID" value="TWF32372.1"/>
    <property type="molecule type" value="Genomic_DNA"/>
</dbReference>
<dbReference type="Pfam" id="PF00144">
    <property type="entry name" value="Beta-lactamase"/>
    <property type="match status" value="1"/>
</dbReference>
<keyword evidence="2" id="KW-0472">Membrane</keyword>
<feature type="chain" id="PRO_5021911299" evidence="3">
    <location>
        <begin position="21"/>
        <end position="448"/>
    </location>
</feature>
<feature type="signal peptide" evidence="3">
    <location>
        <begin position="1"/>
        <end position="20"/>
    </location>
</feature>
<dbReference type="AlphaFoldDB" id="A0A561P2N0"/>
<protein>
    <submittedName>
        <fullName evidence="5">CubicO group peptidase (Beta-lactamase class C family)</fullName>
    </submittedName>
</protein>
<organism evidence="5 6">
    <name type="scientific">Chitinophaga polysaccharea</name>
    <dbReference type="NCBI Taxonomy" id="1293035"/>
    <lineage>
        <taxon>Bacteria</taxon>
        <taxon>Pseudomonadati</taxon>
        <taxon>Bacteroidota</taxon>
        <taxon>Chitinophagia</taxon>
        <taxon>Chitinophagales</taxon>
        <taxon>Chitinophagaceae</taxon>
        <taxon>Chitinophaga</taxon>
    </lineage>
</organism>
<name>A0A561P2N0_9BACT</name>
<reference evidence="5 6" key="1">
    <citation type="submission" date="2019-06" db="EMBL/GenBank/DDBJ databases">
        <title>Sorghum-associated microbial communities from plants grown in Nebraska, USA.</title>
        <authorList>
            <person name="Schachtman D."/>
        </authorList>
    </citation>
    <scope>NUCLEOTIDE SEQUENCE [LARGE SCALE GENOMIC DNA]</scope>
    <source>
        <strain evidence="5 6">1209</strain>
    </source>
</reference>
<dbReference type="GO" id="GO:0016020">
    <property type="term" value="C:membrane"/>
    <property type="evidence" value="ECO:0007669"/>
    <property type="project" value="UniProtKB-SubCell"/>
</dbReference>
<sequence>MLKRILPLLCFFLTVQTLYAQTTAQKIDTLLYAYHDQHQFSGTALVAVHGQILIDKAYGSANVNEHIPNTTNSQYQLASITKTFTSTLILKLAELHQLSLDDHISKFYPAYPHGDSITIRQLLSHTSGIFNYTRLDRDLWHPEQPATEEKMIALFKDKPLDFSPGTGWNYSNSGYSMLGYIVHKATGIPWEAAVRKYIFKPAGMQHSGFDFAHLQSNNRTIGYVADSLNDYTKISPLVDSSVSFSAGAIYSTTGDLYRFHQALQQNRVISAQSIALATTQVKNHYGFGWEIDSLFGHKAVMHSGGIFGFRSQLLRVPEDDICIILLSNTETPALNGIAKSILAACYQQPYYIPTKKVAVKLSEDILKKYTGMYKITAQSLLVELKLENGQLVAYPDKGPRSPMSAADNTHFFLDNEAGFDIEFVTDNNGNATAMRITRNGETRVAPKQ</sequence>
<dbReference type="PANTHER" id="PTHR46825:SF11">
    <property type="entry name" value="PENICILLIN-BINDING PROTEIN 4"/>
    <property type="match status" value="1"/>
</dbReference>
<evidence type="ECO:0000256" key="2">
    <source>
        <dbReference type="ARBA" id="ARBA00023136"/>
    </source>
</evidence>
<dbReference type="Proteomes" id="UP000320811">
    <property type="component" value="Unassembled WGS sequence"/>
</dbReference>
<keyword evidence="6" id="KW-1185">Reference proteome</keyword>
<evidence type="ECO:0000313" key="6">
    <source>
        <dbReference type="Proteomes" id="UP000320811"/>
    </source>
</evidence>